<comment type="subunit">
    <text evidence="9">Monomer.</text>
</comment>
<dbReference type="InterPro" id="IPR006169">
    <property type="entry name" value="GTP1_OBG_dom"/>
</dbReference>
<keyword evidence="6 9" id="KW-0378">Hydrolase</keyword>
<dbReference type="Proteomes" id="UP000198402">
    <property type="component" value="Unassembled WGS sequence"/>
</dbReference>
<feature type="domain" description="OCT" evidence="11">
    <location>
        <begin position="356"/>
        <end position="434"/>
    </location>
</feature>
<dbReference type="Pfam" id="PF09269">
    <property type="entry name" value="DUF1967"/>
    <property type="match status" value="1"/>
</dbReference>
<reference evidence="13 14" key="1">
    <citation type="submission" date="2015-11" db="EMBL/GenBank/DDBJ databases">
        <title>Draft genome sequences of new species of the genus Lactobacillus isolated from orchardgrass silage.</title>
        <authorList>
            <person name="Tohno M."/>
            <person name="Tanizawa Y."/>
            <person name="Arita M."/>
        </authorList>
    </citation>
    <scope>NUCLEOTIDE SEQUENCE [LARGE SCALE GENOMIC DNA]</scope>
    <source>
        <strain evidence="13 14">IWT126</strain>
    </source>
</reference>
<dbReference type="Pfam" id="PF01926">
    <property type="entry name" value="MMR_HSR1"/>
    <property type="match status" value="1"/>
</dbReference>
<dbReference type="NCBIfam" id="TIGR03595">
    <property type="entry name" value="Obg_CgtA_exten"/>
    <property type="match status" value="1"/>
</dbReference>
<gene>
    <name evidence="9 13" type="primary">obg</name>
    <name evidence="13" type="ORF">IWT126_01970</name>
</gene>
<comment type="subcellular location">
    <subcellularLocation>
        <location evidence="9">Cytoplasm</location>
    </subcellularLocation>
</comment>
<dbReference type="NCBIfam" id="TIGR02729">
    <property type="entry name" value="Obg_CgtA"/>
    <property type="match status" value="1"/>
</dbReference>
<dbReference type="PANTHER" id="PTHR11702:SF31">
    <property type="entry name" value="MITOCHONDRIAL RIBOSOME-ASSOCIATED GTPASE 2"/>
    <property type="match status" value="1"/>
</dbReference>
<evidence type="ECO:0000256" key="3">
    <source>
        <dbReference type="ARBA" id="ARBA00022490"/>
    </source>
</evidence>
<dbReference type="GO" id="GO:0042254">
    <property type="term" value="P:ribosome biogenesis"/>
    <property type="evidence" value="ECO:0007669"/>
    <property type="project" value="UniProtKB-UniRule"/>
</dbReference>
<comment type="cofactor">
    <cofactor evidence="1 9">
        <name>Mg(2+)</name>
        <dbReference type="ChEBI" id="CHEBI:18420"/>
    </cofactor>
</comment>
<dbReference type="EC" id="3.6.5.-" evidence="9"/>
<evidence type="ECO:0000256" key="1">
    <source>
        <dbReference type="ARBA" id="ARBA00001946"/>
    </source>
</evidence>
<dbReference type="InterPro" id="IPR045086">
    <property type="entry name" value="OBG_GTPase"/>
</dbReference>
<feature type="binding site" evidence="9">
    <location>
        <begin position="316"/>
        <end position="318"/>
    </location>
    <ligand>
        <name>GTP</name>
        <dbReference type="ChEBI" id="CHEBI:37565"/>
    </ligand>
</feature>
<evidence type="ECO:0000256" key="8">
    <source>
        <dbReference type="ARBA" id="ARBA00023134"/>
    </source>
</evidence>
<dbReference type="HAMAP" id="MF_01454">
    <property type="entry name" value="GTPase_Obg"/>
    <property type="match status" value="1"/>
</dbReference>
<dbReference type="Gene3D" id="2.70.210.12">
    <property type="entry name" value="GTP1/OBG domain"/>
    <property type="match status" value="1"/>
</dbReference>
<keyword evidence="5 9" id="KW-0547">Nucleotide-binding</keyword>
<organism evidence="13 14">
    <name type="scientific">Secundilactobacillus silagei JCM 19001</name>
    <dbReference type="NCBI Taxonomy" id="1302250"/>
    <lineage>
        <taxon>Bacteria</taxon>
        <taxon>Bacillati</taxon>
        <taxon>Bacillota</taxon>
        <taxon>Bacilli</taxon>
        <taxon>Lactobacillales</taxon>
        <taxon>Lactobacillaceae</taxon>
        <taxon>Secundilactobacillus</taxon>
    </lineage>
</organism>
<keyword evidence="14" id="KW-1185">Reference proteome</keyword>
<feature type="binding site" evidence="9">
    <location>
        <begin position="282"/>
        <end position="285"/>
    </location>
    <ligand>
        <name>GTP</name>
        <dbReference type="ChEBI" id="CHEBI:37565"/>
    </ligand>
</feature>
<dbReference type="PIRSF" id="PIRSF002401">
    <property type="entry name" value="GTP_bd_Obg/CgtA"/>
    <property type="match status" value="1"/>
</dbReference>
<dbReference type="InterPro" id="IPR036346">
    <property type="entry name" value="GTP-bd_prot_GTP1/OBG_C_sf"/>
</dbReference>
<dbReference type="EMBL" id="BCMG01000010">
    <property type="protein sequence ID" value="GAX01907.1"/>
    <property type="molecule type" value="Genomic_DNA"/>
</dbReference>
<dbReference type="NCBIfam" id="NF008954">
    <property type="entry name" value="PRK12296.1"/>
    <property type="match status" value="1"/>
</dbReference>
<dbReference type="PROSITE" id="PS51710">
    <property type="entry name" value="G_OBG"/>
    <property type="match status" value="1"/>
</dbReference>
<dbReference type="GO" id="GO:0005737">
    <property type="term" value="C:cytoplasm"/>
    <property type="evidence" value="ECO:0007669"/>
    <property type="project" value="UniProtKB-SubCell"/>
</dbReference>
<dbReference type="STRING" id="1302250.GCA_001313225_01345"/>
<evidence type="ECO:0000259" key="10">
    <source>
        <dbReference type="PROSITE" id="PS51710"/>
    </source>
</evidence>
<dbReference type="InterPro" id="IPR036726">
    <property type="entry name" value="GTP1_OBG_dom_sf"/>
</dbReference>
<feature type="binding site" evidence="9">
    <location>
        <begin position="165"/>
        <end position="172"/>
    </location>
    <ligand>
        <name>GTP</name>
        <dbReference type="ChEBI" id="CHEBI:37565"/>
    </ligand>
</feature>
<accession>A0A1Z5IJG3</accession>
<dbReference type="SUPFAM" id="SSF82051">
    <property type="entry name" value="Obg GTP-binding protein N-terminal domain"/>
    <property type="match status" value="1"/>
</dbReference>
<feature type="binding site" evidence="9">
    <location>
        <begin position="212"/>
        <end position="215"/>
    </location>
    <ligand>
        <name>GTP</name>
        <dbReference type="ChEBI" id="CHEBI:37565"/>
    </ligand>
</feature>
<dbReference type="GO" id="GO:0003924">
    <property type="term" value="F:GTPase activity"/>
    <property type="evidence" value="ECO:0007669"/>
    <property type="project" value="UniProtKB-UniRule"/>
</dbReference>
<dbReference type="Gene3D" id="3.40.50.300">
    <property type="entry name" value="P-loop containing nucleotide triphosphate hydrolases"/>
    <property type="match status" value="1"/>
</dbReference>
<dbReference type="AlphaFoldDB" id="A0A1Z5IJG3"/>
<dbReference type="NCBIfam" id="NF008955">
    <property type="entry name" value="PRK12297.1"/>
    <property type="match status" value="1"/>
</dbReference>
<evidence type="ECO:0000256" key="2">
    <source>
        <dbReference type="ARBA" id="ARBA00007699"/>
    </source>
</evidence>
<comment type="similarity">
    <text evidence="2 9">Belongs to the TRAFAC class OBG-HflX-like GTPase superfamily. OBG GTPase family.</text>
</comment>
<dbReference type="InterPro" id="IPR014100">
    <property type="entry name" value="GTP-bd_Obg/CgtA"/>
</dbReference>
<keyword evidence="3 9" id="KW-0963">Cytoplasm</keyword>
<dbReference type="SUPFAM" id="SSF52540">
    <property type="entry name" value="P-loop containing nucleoside triphosphate hydrolases"/>
    <property type="match status" value="1"/>
</dbReference>
<evidence type="ECO:0000256" key="7">
    <source>
        <dbReference type="ARBA" id="ARBA00022842"/>
    </source>
</evidence>
<dbReference type="InterPro" id="IPR006074">
    <property type="entry name" value="GTP1-OBG_CS"/>
</dbReference>
<comment type="caution">
    <text evidence="13">The sequence shown here is derived from an EMBL/GenBank/DDBJ whole genome shotgun (WGS) entry which is preliminary data.</text>
</comment>
<dbReference type="InterPro" id="IPR027417">
    <property type="entry name" value="P-loop_NTPase"/>
</dbReference>
<feature type="domain" description="Obg" evidence="12">
    <location>
        <begin position="1"/>
        <end position="158"/>
    </location>
</feature>
<dbReference type="InterPro" id="IPR031167">
    <property type="entry name" value="G_OBG"/>
</dbReference>
<keyword evidence="4 9" id="KW-0479">Metal-binding</keyword>
<dbReference type="GO" id="GO:0005525">
    <property type="term" value="F:GTP binding"/>
    <property type="evidence" value="ECO:0007669"/>
    <property type="project" value="UniProtKB-UniRule"/>
</dbReference>
<dbReference type="NCBIfam" id="NF008956">
    <property type="entry name" value="PRK12299.1"/>
    <property type="match status" value="1"/>
</dbReference>
<protein>
    <recommendedName>
        <fullName evidence="9">GTPase Obg</fullName>
        <ecNumber evidence="9">3.6.5.-</ecNumber>
    </recommendedName>
    <alternativeName>
        <fullName evidence="9">GTP-binding protein Obg</fullName>
    </alternativeName>
</protein>
<dbReference type="PROSITE" id="PS51881">
    <property type="entry name" value="OCT"/>
    <property type="match status" value="1"/>
</dbReference>
<proteinExistence type="inferred from homology"/>
<dbReference type="SUPFAM" id="SSF102741">
    <property type="entry name" value="Obg GTP-binding protein C-terminal domain"/>
    <property type="match status" value="1"/>
</dbReference>
<feature type="binding site" evidence="9">
    <location>
        <position position="192"/>
    </location>
    <ligand>
        <name>Mg(2+)</name>
        <dbReference type="ChEBI" id="CHEBI:18420"/>
    </ligand>
</feature>
<evidence type="ECO:0000256" key="9">
    <source>
        <dbReference type="HAMAP-Rule" id="MF_01454"/>
    </source>
</evidence>
<dbReference type="PROSITE" id="PS51883">
    <property type="entry name" value="OBG"/>
    <property type="match status" value="1"/>
</dbReference>
<dbReference type="InterPro" id="IPR006073">
    <property type="entry name" value="GTP-bd"/>
</dbReference>
<dbReference type="RefSeq" id="WP_089137057.1">
    <property type="nucleotide sequence ID" value="NZ_BCMG01000010.1"/>
</dbReference>
<dbReference type="FunFam" id="2.70.210.12:FF:000001">
    <property type="entry name" value="GTPase Obg"/>
    <property type="match status" value="1"/>
</dbReference>
<dbReference type="PANTHER" id="PTHR11702">
    <property type="entry name" value="DEVELOPMENTALLY REGULATED GTP-BINDING PROTEIN-RELATED"/>
    <property type="match status" value="1"/>
</dbReference>
<evidence type="ECO:0000256" key="6">
    <source>
        <dbReference type="ARBA" id="ARBA00022801"/>
    </source>
</evidence>
<sequence>MFVDHVTINVKAGNGGNGMVAFRREKYEPNGGPAGGDGGRGGSVIFKVNSGLRTLMDFRFNQKFKADHGQNGGIKGMTGRGAEDRIILVPLGTTIIDDETNTVIADLVHTDDQVVIAQGGRGGRGNVHFATPKNPAPELAENGAPGEERRVRLELKLLADVGLIGFPSVGKSTLLAAITSAKPKIGEYHFTTITPNLGMVKLSDGRDFAVADLPGLIEGAASGVGLGIEFLKHIERTRVLLHLIDVSGFEERDPYDDFLKINAELKKYDSDLLKRPQIVVATKMDLPDSAENLATLKQKLAQDTTLETPPIVMAISSVTHDGLTPLIRKTVEILDQTPAFPVKGVDDLEQMLNPEDQAAQTADFAINRDENGTWVLTGAKLERLFQMTNMDHEESTLRFARQMRGMGVDDALREKGARNGDLVQIDDFTFEFVE</sequence>
<dbReference type="Gene3D" id="3.30.300.350">
    <property type="entry name" value="GTP-binding protein OBG, C-terminal domain"/>
    <property type="match status" value="1"/>
</dbReference>
<evidence type="ECO:0000313" key="14">
    <source>
        <dbReference type="Proteomes" id="UP000198402"/>
    </source>
</evidence>
<dbReference type="OrthoDB" id="9807318at2"/>
<keyword evidence="7 9" id="KW-0460">Magnesium</keyword>
<evidence type="ECO:0000259" key="12">
    <source>
        <dbReference type="PROSITE" id="PS51883"/>
    </source>
</evidence>
<feature type="domain" description="OBG-type G" evidence="10">
    <location>
        <begin position="159"/>
        <end position="335"/>
    </location>
</feature>
<evidence type="ECO:0000256" key="4">
    <source>
        <dbReference type="ARBA" id="ARBA00022723"/>
    </source>
</evidence>
<evidence type="ECO:0000313" key="13">
    <source>
        <dbReference type="EMBL" id="GAX01907.1"/>
    </source>
</evidence>
<dbReference type="Pfam" id="PF01018">
    <property type="entry name" value="GTP1_OBG"/>
    <property type="match status" value="1"/>
</dbReference>
<dbReference type="PROSITE" id="PS00905">
    <property type="entry name" value="GTP1_OBG"/>
    <property type="match status" value="1"/>
</dbReference>
<comment type="function">
    <text evidence="9">An essential GTPase which binds GTP, GDP and possibly (p)ppGpp with moderate affinity, with high nucleotide exchange rates and a fairly low GTP hydrolysis rate. Plays a role in control of the cell cycle, stress response, ribosome biogenesis and in those bacteria that undergo differentiation, in morphogenesis control.</text>
</comment>
<name>A0A1Z5IJG3_9LACO</name>
<dbReference type="InterPro" id="IPR015349">
    <property type="entry name" value="OCT_dom"/>
</dbReference>
<dbReference type="GO" id="GO:0000287">
    <property type="term" value="F:magnesium ion binding"/>
    <property type="evidence" value="ECO:0007669"/>
    <property type="project" value="InterPro"/>
</dbReference>
<dbReference type="PRINTS" id="PR00326">
    <property type="entry name" value="GTP1OBG"/>
</dbReference>
<evidence type="ECO:0000256" key="5">
    <source>
        <dbReference type="ARBA" id="ARBA00022741"/>
    </source>
</evidence>
<feature type="binding site" evidence="9">
    <location>
        <begin position="190"/>
        <end position="194"/>
    </location>
    <ligand>
        <name>GTP</name>
        <dbReference type="ChEBI" id="CHEBI:37565"/>
    </ligand>
</feature>
<feature type="binding site" evidence="9">
    <location>
        <position position="172"/>
    </location>
    <ligand>
        <name>Mg(2+)</name>
        <dbReference type="ChEBI" id="CHEBI:18420"/>
    </ligand>
</feature>
<evidence type="ECO:0000259" key="11">
    <source>
        <dbReference type="PROSITE" id="PS51881"/>
    </source>
</evidence>
<dbReference type="CDD" id="cd01898">
    <property type="entry name" value="Obg"/>
    <property type="match status" value="1"/>
</dbReference>
<keyword evidence="8 9" id="KW-0342">GTP-binding</keyword>